<evidence type="ECO:0000259" key="16">
    <source>
        <dbReference type="Pfam" id="PF16916"/>
    </source>
</evidence>
<evidence type="ECO:0000256" key="9">
    <source>
        <dbReference type="ARBA" id="ARBA00023065"/>
    </source>
</evidence>
<feature type="transmembrane region" description="Helical" evidence="14">
    <location>
        <begin position="115"/>
        <end position="135"/>
    </location>
</feature>
<keyword evidence="6" id="KW-0862">Zinc</keyword>
<organism evidence="17 18">
    <name type="scientific">Amphibalanus amphitrite</name>
    <name type="common">Striped barnacle</name>
    <name type="synonym">Balanus amphitrite</name>
    <dbReference type="NCBI Taxonomy" id="1232801"/>
    <lineage>
        <taxon>Eukaryota</taxon>
        <taxon>Metazoa</taxon>
        <taxon>Ecdysozoa</taxon>
        <taxon>Arthropoda</taxon>
        <taxon>Crustacea</taxon>
        <taxon>Multicrustacea</taxon>
        <taxon>Cirripedia</taxon>
        <taxon>Thoracica</taxon>
        <taxon>Thoracicalcarea</taxon>
        <taxon>Balanomorpha</taxon>
        <taxon>Balanoidea</taxon>
        <taxon>Balanidae</taxon>
        <taxon>Amphibalaninae</taxon>
        <taxon>Amphibalanus</taxon>
    </lineage>
</organism>
<dbReference type="OrthoDB" id="9944568at2759"/>
<dbReference type="InterPro" id="IPR027469">
    <property type="entry name" value="Cation_efflux_TMD_sf"/>
</dbReference>
<evidence type="ECO:0000256" key="10">
    <source>
        <dbReference type="ARBA" id="ARBA00023136"/>
    </source>
</evidence>
<dbReference type="SUPFAM" id="SSF161111">
    <property type="entry name" value="Cation efflux protein transmembrane domain-like"/>
    <property type="match status" value="1"/>
</dbReference>
<keyword evidence="18" id="KW-1185">Reference proteome</keyword>
<dbReference type="AlphaFoldDB" id="A0A6A4W7J1"/>
<feature type="transmembrane region" description="Helical" evidence="14">
    <location>
        <begin position="216"/>
        <end position="237"/>
    </location>
</feature>
<dbReference type="InterPro" id="IPR036837">
    <property type="entry name" value="Cation_efflux_CTD_sf"/>
</dbReference>
<keyword evidence="11" id="KW-0968">Cytoplasmic vesicle</keyword>
<evidence type="ECO:0000256" key="11">
    <source>
        <dbReference type="ARBA" id="ARBA00023329"/>
    </source>
</evidence>
<evidence type="ECO:0000313" key="17">
    <source>
        <dbReference type="EMBL" id="KAF0302455.1"/>
    </source>
</evidence>
<keyword evidence="4 14" id="KW-0812">Transmembrane</keyword>
<keyword evidence="8 14" id="KW-1133">Transmembrane helix</keyword>
<dbReference type="SUPFAM" id="SSF160240">
    <property type="entry name" value="Cation efflux protein cytoplasmic domain-like"/>
    <property type="match status" value="1"/>
</dbReference>
<proteinExistence type="inferred from homology"/>
<gene>
    <name evidence="17" type="primary">Slc30a2_1</name>
    <name evidence="17" type="ORF">FJT64_025440</name>
</gene>
<comment type="catalytic activity">
    <reaction evidence="12">
        <text>Zn(2+)(in) + 2 H(+)(out) = Zn(2+)(out) + 2 H(+)(in)</text>
        <dbReference type="Rhea" id="RHEA:72627"/>
        <dbReference type="ChEBI" id="CHEBI:15378"/>
        <dbReference type="ChEBI" id="CHEBI:29105"/>
    </reaction>
</comment>
<evidence type="ECO:0000256" key="12">
    <source>
        <dbReference type="ARBA" id="ARBA00048349"/>
    </source>
</evidence>
<protein>
    <submittedName>
        <fullName evidence="17">Zinc transporter 2</fullName>
    </submittedName>
</protein>
<comment type="similarity">
    <text evidence="2">Belongs to the cation diffusion facilitator (CDF) transporter (TC 2.A.4) family. SLC30A subfamily.</text>
</comment>
<dbReference type="PANTHER" id="PTHR11562">
    <property type="entry name" value="CATION EFFLUX PROTEIN/ ZINC TRANSPORTER"/>
    <property type="match status" value="1"/>
</dbReference>
<name>A0A6A4W7J1_AMPAM</name>
<dbReference type="GO" id="GO:0005385">
    <property type="term" value="F:zinc ion transmembrane transporter activity"/>
    <property type="evidence" value="ECO:0007669"/>
    <property type="project" value="UniProtKB-ARBA"/>
</dbReference>
<dbReference type="Pfam" id="PF01545">
    <property type="entry name" value="Cation_efflux"/>
    <property type="match status" value="1"/>
</dbReference>
<dbReference type="Proteomes" id="UP000440578">
    <property type="component" value="Unassembled WGS sequence"/>
</dbReference>
<dbReference type="FunFam" id="1.20.1510.10:FF:000002">
    <property type="entry name" value="zinc transporter 3 isoform X1"/>
    <property type="match status" value="1"/>
</dbReference>
<feature type="transmembrane region" description="Helical" evidence="14">
    <location>
        <begin position="299"/>
        <end position="320"/>
    </location>
</feature>
<comment type="caution">
    <text evidence="17">The sequence shown here is derived from an EMBL/GenBank/DDBJ whole genome shotgun (WGS) entry which is preliminary data.</text>
</comment>
<dbReference type="GO" id="GO:0005886">
    <property type="term" value="C:plasma membrane"/>
    <property type="evidence" value="ECO:0007669"/>
    <property type="project" value="TreeGrafter"/>
</dbReference>
<dbReference type="InterPro" id="IPR058533">
    <property type="entry name" value="Cation_efflux_TM"/>
</dbReference>
<feature type="transmembrane region" description="Helical" evidence="14">
    <location>
        <begin position="147"/>
        <end position="165"/>
    </location>
</feature>
<comment type="subcellular location">
    <subcellularLocation>
        <location evidence="1">Cytoplasmic vesicle</location>
        <location evidence="1">Secretory vesicle membrane</location>
        <topology evidence="1">Multi-pass membrane protein</topology>
    </subcellularLocation>
</comment>
<evidence type="ECO:0000256" key="4">
    <source>
        <dbReference type="ARBA" id="ARBA00022692"/>
    </source>
</evidence>
<sequence>MTPPRTKSSATEKTPLLADGGMQQSDASTLLTVRFGSPEEAWFGPDGGGSNTFGPTADTPVDSRRIIYCLHGDELTACEQGCSQEKIEELQRLYKDSHCHVSRAAGMNQAARRKLMIASALCLLFMVAEIIGGYLSNSIAIATDAAHLLADFASFMISLFSLWVASRPATARMSFGWHRAEVMGALISVLLIWVVTGVLVYMAIQRVIYQQFELNAVVMLITSGLGVLVNIVMGCTLHQHGHSHGGGSSHSHGGGSAHSHGAQNINVRAAFIHVLGDFLQSIGVFIAALVIYFKPMWILVDPICTFVFSIFVLATTLTILKDTLNVLMEGIPKGIDIEQLQAILEGIPGVLKVHNLRVWSLSMDKPALSAHIVIGPDVKPQGVLRQATLLVRERHDFYEMTLQIEEYHDQMQDCDQCQDTVGARRPVETV</sequence>
<feature type="compositionally biased region" description="Polar residues" evidence="13">
    <location>
        <begin position="1"/>
        <end position="12"/>
    </location>
</feature>
<dbReference type="InterPro" id="IPR050681">
    <property type="entry name" value="CDF/SLC30A"/>
</dbReference>
<evidence type="ECO:0000256" key="2">
    <source>
        <dbReference type="ARBA" id="ARBA00008873"/>
    </source>
</evidence>
<evidence type="ECO:0000256" key="7">
    <source>
        <dbReference type="ARBA" id="ARBA00022906"/>
    </source>
</evidence>
<evidence type="ECO:0000256" key="6">
    <source>
        <dbReference type="ARBA" id="ARBA00022833"/>
    </source>
</evidence>
<dbReference type="InterPro" id="IPR002524">
    <property type="entry name" value="Cation_efflux"/>
</dbReference>
<dbReference type="PANTHER" id="PTHR11562:SF17">
    <property type="entry name" value="RE54080P-RELATED"/>
    <property type="match status" value="1"/>
</dbReference>
<dbReference type="Pfam" id="PF16916">
    <property type="entry name" value="ZT_dimer"/>
    <property type="match status" value="1"/>
</dbReference>
<keyword evidence="7" id="KW-0864">Zinc transport</keyword>
<evidence type="ECO:0000313" key="18">
    <source>
        <dbReference type="Proteomes" id="UP000440578"/>
    </source>
</evidence>
<evidence type="ECO:0000256" key="5">
    <source>
        <dbReference type="ARBA" id="ARBA00022723"/>
    </source>
</evidence>
<evidence type="ECO:0000259" key="15">
    <source>
        <dbReference type="Pfam" id="PF01545"/>
    </source>
</evidence>
<feature type="region of interest" description="Disordered" evidence="13">
    <location>
        <begin position="1"/>
        <end position="23"/>
    </location>
</feature>
<keyword evidence="3" id="KW-0813">Transport</keyword>
<evidence type="ECO:0000256" key="8">
    <source>
        <dbReference type="ARBA" id="ARBA00022989"/>
    </source>
</evidence>
<evidence type="ECO:0000256" key="1">
    <source>
        <dbReference type="ARBA" id="ARBA00004638"/>
    </source>
</evidence>
<accession>A0A6A4W7J1</accession>
<keyword evidence="9" id="KW-0406">Ion transport</keyword>
<feature type="domain" description="Cation efflux protein cytoplasmic" evidence="16">
    <location>
        <begin position="332"/>
        <end position="407"/>
    </location>
</feature>
<evidence type="ECO:0000256" key="14">
    <source>
        <dbReference type="SAM" id="Phobius"/>
    </source>
</evidence>
<keyword evidence="10 14" id="KW-0472">Membrane</keyword>
<feature type="transmembrane region" description="Helical" evidence="14">
    <location>
        <begin position="270"/>
        <end position="293"/>
    </location>
</feature>
<dbReference type="EMBL" id="VIIS01001056">
    <property type="protein sequence ID" value="KAF0302455.1"/>
    <property type="molecule type" value="Genomic_DNA"/>
</dbReference>
<keyword evidence="5" id="KW-0479">Metal-binding</keyword>
<reference evidence="17 18" key="1">
    <citation type="submission" date="2019-07" db="EMBL/GenBank/DDBJ databases">
        <title>Draft genome assembly of a fouling barnacle, Amphibalanus amphitrite (Darwin, 1854): The first reference genome for Thecostraca.</title>
        <authorList>
            <person name="Kim W."/>
        </authorList>
    </citation>
    <scope>NUCLEOTIDE SEQUENCE [LARGE SCALE GENOMIC DNA]</scope>
    <source>
        <strain evidence="17">SNU_AA5</strain>
        <tissue evidence="17">Soma without cirri and trophi</tissue>
    </source>
</reference>
<feature type="transmembrane region" description="Helical" evidence="14">
    <location>
        <begin position="185"/>
        <end position="204"/>
    </location>
</feature>
<dbReference type="GO" id="GO:0010043">
    <property type="term" value="P:response to zinc ion"/>
    <property type="evidence" value="ECO:0007669"/>
    <property type="project" value="TreeGrafter"/>
</dbReference>
<dbReference type="InterPro" id="IPR027470">
    <property type="entry name" value="Cation_efflux_CTD"/>
</dbReference>
<evidence type="ECO:0000256" key="13">
    <source>
        <dbReference type="SAM" id="MobiDB-lite"/>
    </source>
</evidence>
<dbReference type="Gene3D" id="1.20.1510.10">
    <property type="entry name" value="Cation efflux protein transmembrane domain"/>
    <property type="match status" value="1"/>
</dbReference>
<evidence type="ECO:0000256" key="3">
    <source>
        <dbReference type="ARBA" id="ARBA00022448"/>
    </source>
</evidence>
<feature type="domain" description="Cation efflux protein transmembrane" evidence="15">
    <location>
        <begin position="115"/>
        <end position="328"/>
    </location>
</feature>
<dbReference type="GO" id="GO:0046872">
    <property type="term" value="F:metal ion binding"/>
    <property type="evidence" value="ECO:0007669"/>
    <property type="project" value="UniProtKB-KW"/>
</dbReference>
<dbReference type="NCBIfam" id="TIGR01297">
    <property type="entry name" value="CDF"/>
    <property type="match status" value="1"/>
</dbReference>
<dbReference type="GO" id="GO:0030658">
    <property type="term" value="C:transport vesicle membrane"/>
    <property type="evidence" value="ECO:0007669"/>
    <property type="project" value="UniProtKB-SubCell"/>
</dbReference>